<dbReference type="Proteomes" id="UP000000763">
    <property type="component" value="Chromosome 2"/>
</dbReference>
<name>Q6YUV8_ORYSJ</name>
<feature type="region of interest" description="Disordered" evidence="1">
    <location>
        <begin position="22"/>
        <end position="75"/>
    </location>
</feature>
<gene>
    <name evidence="2" type="primary">OSJNBa0078N11.44</name>
</gene>
<evidence type="ECO:0000256" key="1">
    <source>
        <dbReference type="SAM" id="MobiDB-lite"/>
    </source>
</evidence>
<reference evidence="3" key="1">
    <citation type="journal article" date="2005" name="Nature">
        <title>The map-based sequence of the rice genome.</title>
        <authorList>
            <consortium name="International rice genome sequencing project (IRGSP)"/>
            <person name="Matsumoto T."/>
            <person name="Wu J."/>
            <person name="Kanamori H."/>
            <person name="Katayose Y."/>
            <person name="Fujisawa M."/>
            <person name="Namiki N."/>
            <person name="Mizuno H."/>
            <person name="Yamamoto K."/>
            <person name="Antonio B.A."/>
            <person name="Baba T."/>
            <person name="Sakata K."/>
            <person name="Nagamura Y."/>
            <person name="Aoki H."/>
            <person name="Arikawa K."/>
            <person name="Arita K."/>
            <person name="Bito T."/>
            <person name="Chiden Y."/>
            <person name="Fujitsuka N."/>
            <person name="Fukunaka R."/>
            <person name="Hamada M."/>
            <person name="Harada C."/>
            <person name="Hayashi A."/>
            <person name="Hijishita S."/>
            <person name="Honda M."/>
            <person name="Hosokawa S."/>
            <person name="Ichikawa Y."/>
            <person name="Idonuma A."/>
            <person name="Iijima M."/>
            <person name="Ikeda M."/>
            <person name="Ikeno M."/>
            <person name="Ito K."/>
            <person name="Ito S."/>
            <person name="Ito T."/>
            <person name="Ito Y."/>
            <person name="Ito Y."/>
            <person name="Iwabuchi A."/>
            <person name="Kamiya K."/>
            <person name="Karasawa W."/>
            <person name="Kurita K."/>
            <person name="Katagiri S."/>
            <person name="Kikuta A."/>
            <person name="Kobayashi H."/>
            <person name="Kobayashi N."/>
            <person name="Machita K."/>
            <person name="Maehara T."/>
            <person name="Masukawa M."/>
            <person name="Mizubayashi T."/>
            <person name="Mukai Y."/>
            <person name="Nagasaki H."/>
            <person name="Nagata Y."/>
            <person name="Naito S."/>
            <person name="Nakashima M."/>
            <person name="Nakama Y."/>
            <person name="Nakamichi Y."/>
            <person name="Nakamura M."/>
            <person name="Meguro A."/>
            <person name="Negishi M."/>
            <person name="Ohta I."/>
            <person name="Ohta T."/>
            <person name="Okamoto M."/>
            <person name="Ono N."/>
            <person name="Saji S."/>
            <person name="Sakaguchi M."/>
            <person name="Sakai K."/>
            <person name="Shibata M."/>
            <person name="Shimokawa T."/>
            <person name="Song J."/>
            <person name="Takazaki Y."/>
            <person name="Terasawa K."/>
            <person name="Tsugane M."/>
            <person name="Tsuji K."/>
            <person name="Ueda S."/>
            <person name="Waki K."/>
            <person name="Yamagata H."/>
            <person name="Yamamoto M."/>
            <person name="Yamamoto S."/>
            <person name="Yamane H."/>
            <person name="Yoshiki S."/>
            <person name="Yoshihara R."/>
            <person name="Yukawa K."/>
            <person name="Zhong H."/>
            <person name="Yano M."/>
            <person name="Yuan Q."/>
            <person name="Ouyang S."/>
            <person name="Liu J."/>
            <person name="Jones K.M."/>
            <person name="Gansberger K."/>
            <person name="Moffat K."/>
            <person name="Hill J."/>
            <person name="Bera J."/>
            <person name="Fadrosh D."/>
            <person name="Jin S."/>
            <person name="Johri S."/>
            <person name="Kim M."/>
            <person name="Overton L."/>
            <person name="Reardon M."/>
            <person name="Tsitrin T."/>
            <person name="Vuong H."/>
            <person name="Weaver B."/>
            <person name="Ciecko A."/>
            <person name="Tallon L."/>
            <person name="Jackson J."/>
            <person name="Pai G."/>
            <person name="Aken S.V."/>
            <person name="Utterback T."/>
            <person name="Reidmuller S."/>
            <person name="Feldblyum T."/>
            <person name="Hsiao J."/>
            <person name="Zismann V."/>
            <person name="Iobst S."/>
            <person name="de Vazeille A.R."/>
            <person name="Buell C.R."/>
            <person name="Ying K."/>
            <person name="Li Y."/>
            <person name="Lu T."/>
            <person name="Huang Y."/>
            <person name="Zhao Q."/>
            <person name="Feng Q."/>
            <person name="Zhang L."/>
            <person name="Zhu J."/>
            <person name="Weng Q."/>
            <person name="Mu J."/>
            <person name="Lu Y."/>
            <person name="Fan D."/>
            <person name="Liu Y."/>
            <person name="Guan J."/>
            <person name="Zhang Y."/>
            <person name="Yu S."/>
            <person name="Liu X."/>
            <person name="Zhang Y."/>
            <person name="Hong G."/>
            <person name="Han B."/>
            <person name="Choisne N."/>
            <person name="Demange N."/>
            <person name="Orjeda G."/>
            <person name="Samain S."/>
            <person name="Cattolico L."/>
            <person name="Pelletier E."/>
            <person name="Couloux A."/>
            <person name="Segurens B."/>
            <person name="Wincker P."/>
            <person name="D'Hont A."/>
            <person name="Scarpelli C."/>
            <person name="Weissenbach J."/>
            <person name="Salanoubat M."/>
            <person name="Quetier F."/>
            <person name="Yu Y."/>
            <person name="Kim H.R."/>
            <person name="Rambo T."/>
            <person name="Currie J."/>
            <person name="Collura K."/>
            <person name="Luo M."/>
            <person name="Yang T."/>
            <person name="Ammiraju J.S.S."/>
            <person name="Engler F."/>
            <person name="Soderlund C."/>
            <person name="Wing R.A."/>
            <person name="Palmer L.E."/>
            <person name="de la Bastide M."/>
            <person name="Spiegel L."/>
            <person name="Nascimento L."/>
            <person name="Zutavern T."/>
            <person name="O'Shaughnessy A."/>
            <person name="Dike S."/>
            <person name="Dedhia N."/>
            <person name="Preston R."/>
            <person name="Balija V."/>
            <person name="McCombie W.R."/>
            <person name="Chow T."/>
            <person name="Chen H."/>
            <person name="Chung M."/>
            <person name="Chen C."/>
            <person name="Shaw J."/>
            <person name="Wu H."/>
            <person name="Hsiao K."/>
            <person name="Chao Y."/>
            <person name="Chu M."/>
            <person name="Cheng C."/>
            <person name="Hour A."/>
            <person name="Lee P."/>
            <person name="Lin S."/>
            <person name="Lin Y."/>
            <person name="Liou J."/>
            <person name="Liu S."/>
            <person name="Hsing Y."/>
            <person name="Raghuvanshi S."/>
            <person name="Mohanty A."/>
            <person name="Bharti A.K."/>
            <person name="Gaur A."/>
            <person name="Gupta V."/>
            <person name="Kumar D."/>
            <person name="Ravi V."/>
            <person name="Vij S."/>
            <person name="Kapur A."/>
            <person name="Khurana P."/>
            <person name="Khurana P."/>
            <person name="Khurana J.P."/>
            <person name="Tyagi A.K."/>
            <person name="Gaikwad K."/>
            <person name="Singh A."/>
            <person name="Dalal V."/>
            <person name="Srivastava S."/>
            <person name="Dixit A."/>
            <person name="Pal A.K."/>
            <person name="Ghazi I.A."/>
            <person name="Yadav M."/>
            <person name="Pandit A."/>
            <person name="Bhargava A."/>
            <person name="Sureshbabu K."/>
            <person name="Batra K."/>
            <person name="Sharma T.R."/>
            <person name="Mohapatra T."/>
            <person name="Singh N.K."/>
            <person name="Messing J."/>
            <person name="Nelson A.B."/>
            <person name="Fuks G."/>
            <person name="Kavchok S."/>
            <person name="Keizer G."/>
            <person name="Linton E."/>
            <person name="Llaca V."/>
            <person name="Song R."/>
            <person name="Tanyolac B."/>
            <person name="Young S."/>
            <person name="Ho-Il K."/>
            <person name="Hahn J.H."/>
            <person name="Sangsakoo G."/>
            <person name="Vanavichit A."/>
            <person name="de Mattos Luiz.A.T."/>
            <person name="Zimmer P.D."/>
            <person name="Malone G."/>
            <person name="Dellagostin O."/>
            <person name="de Oliveira A.C."/>
            <person name="Bevan M."/>
            <person name="Bancroft I."/>
            <person name="Minx P."/>
            <person name="Cordum H."/>
            <person name="Wilson R."/>
            <person name="Cheng Z."/>
            <person name="Jin W."/>
            <person name="Jiang J."/>
            <person name="Leong S.A."/>
            <person name="Iwama H."/>
            <person name="Gojobori T."/>
            <person name="Itoh T."/>
            <person name="Niimura Y."/>
            <person name="Fujii Y."/>
            <person name="Habara T."/>
            <person name="Sakai H."/>
            <person name="Sato Y."/>
            <person name="Wilson G."/>
            <person name="Kumar K."/>
            <person name="McCouch S."/>
            <person name="Juretic N."/>
            <person name="Hoen D."/>
            <person name="Wright S."/>
            <person name="Bruskiewich R."/>
            <person name="Bureau T."/>
            <person name="Miyao A."/>
            <person name="Hirochika H."/>
            <person name="Nishikawa T."/>
            <person name="Kadowaki K."/>
            <person name="Sugiura M."/>
            <person name="Burr B."/>
            <person name="Sasaki T."/>
        </authorList>
    </citation>
    <scope>NUCLEOTIDE SEQUENCE [LARGE SCALE GENOMIC DNA]</scope>
    <source>
        <strain evidence="3">cv. Nipponbare</strain>
    </source>
</reference>
<dbReference type="EMBL" id="AP005848">
    <property type="protein sequence ID" value="BAD16462.1"/>
    <property type="molecule type" value="Genomic_DNA"/>
</dbReference>
<dbReference type="AlphaFoldDB" id="Q6YUV8"/>
<organism evidence="2 3">
    <name type="scientific">Oryza sativa subsp. japonica</name>
    <name type="common">Rice</name>
    <dbReference type="NCBI Taxonomy" id="39947"/>
    <lineage>
        <taxon>Eukaryota</taxon>
        <taxon>Viridiplantae</taxon>
        <taxon>Streptophyta</taxon>
        <taxon>Embryophyta</taxon>
        <taxon>Tracheophyta</taxon>
        <taxon>Spermatophyta</taxon>
        <taxon>Magnoliopsida</taxon>
        <taxon>Liliopsida</taxon>
        <taxon>Poales</taxon>
        <taxon>Poaceae</taxon>
        <taxon>BOP clade</taxon>
        <taxon>Oryzoideae</taxon>
        <taxon>Oryzeae</taxon>
        <taxon>Oryzinae</taxon>
        <taxon>Oryza</taxon>
        <taxon>Oryza sativa</taxon>
    </lineage>
</organism>
<evidence type="ECO:0000313" key="3">
    <source>
        <dbReference type="Proteomes" id="UP000000763"/>
    </source>
</evidence>
<proteinExistence type="predicted"/>
<protein>
    <submittedName>
        <fullName evidence="2">Uncharacterized protein</fullName>
    </submittedName>
</protein>
<sequence>MNVRLHFAMGSLAGQVQKLDRLPSTRRRHDSASADRTIPQKMLPRTTKPRRHSDVAVLDPKCPRDQNAPDQLDKP</sequence>
<accession>Q6YUV8</accession>
<reference evidence="3" key="2">
    <citation type="journal article" date="2008" name="Nucleic Acids Res.">
        <title>The rice annotation project database (RAP-DB): 2008 update.</title>
        <authorList>
            <consortium name="The rice annotation project (RAP)"/>
        </authorList>
    </citation>
    <scope>GENOME REANNOTATION</scope>
    <source>
        <strain evidence="3">cv. Nipponbare</strain>
    </source>
</reference>
<evidence type="ECO:0000313" key="2">
    <source>
        <dbReference type="EMBL" id="BAD16462.1"/>
    </source>
</evidence>